<evidence type="ECO:0008006" key="3">
    <source>
        <dbReference type="Google" id="ProtNLM"/>
    </source>
</evidence>
<protein>
    <recommendedName>
        <fullName evidence="3">DUF4860 domain-containing protein</fullName>
    </recommendedName>
</protein>
<evidence type="ECO:0000313" key="2">
    <source>
        <dbReference type="Proteomes" id="UP000053370"/>
    </source>
</evidence>
<dbReference type="Proteomes" id="UP000053370">
    <property type="component" value="Unassembled WGS sequence"/>
</dbReference>
<sequence length="161" mass="17902">MNRNQHSVEILSLFLLFCVFAGAALLVIAAGANVYRQTADSLENQYHQRTLLSYVSMKIHHYDTFGNVFISDFGDGNAIELEEEIDGKVYHTLIYLDGNSVKELFAKKGARLDPESGIEIASVQSLDLKLIQSGLLRIACVDLNGQQNEVYVHLRGNGEAR</sequence>
<reference evidence="1" key="1">
    <citation type="journal article" date="2015" name="Genome Announc.">
        <title>Draft Genome Sequence of Anaerolineae Strain TC1, a Novel Isolate from a Methanogenic Wastewater Treatment System.</title>
        <authorList>
            <person name="Matsuura N."/>
            <person name="Tourlousse D.M."/>
            <person name="Sun L."/>
            <person name="Toyonaga M."/>
            <person name="Kuroda K."/>
            <person name="Ohashi A."/>
            <person name="Cruz R."/>
            <person name="Yamaguchi T."/>
            <person name="Sekiguchi Y."/>
        </authorList>
    </citation>
    <scope>NUCLEOTIDE SEQUENCE [LARGE SCALE GENOMIC DNA]</scope>
    <source>
        <strain evidence="1">TC1</strain>
    </source>
</reference>
<name>A0A0S7BIP3_9CHLR</name>
<dbReference type="InterPro" id="IPR032340">
    <property type="entry name" value="DUF4860"/>
</dbReference>
<dbReference type="Pfam" id="PF16152">
    <property type="entry name" value="DUF4860"/>
    <property type="match status" value="1"/>
</dbReference>
<dbReference type="EMBL" id="DF968181">
    <property type="protein sequence ID" value="GAP40220.1"/>
    <property type="molecule type" value="Genomic_DNA"/>
</dbReference>
<gene>
    <name evidence="1" type="ORF">ATC1_13187</name>
</gene>
<keyword evidence="2" id="KW-1185">Reference proteome</keyword>
<evidence type="ECO:0000313" key="1">
    <source>
        <dbReference type="EMBL" id="GAP40220.1"/>
    </source>
</evidence>
<proteinExistence type="predicted"/>
<accession>A0A0S7BIP3</accession>
<organism evidence="1">
    <name type="scientific">Flexilinea flocculi</name>
    <dbReference type="NCBI Taxonomy" id="1678840"/>
    <lineage>
        <taxon>Bacteria</taxon>
        <taxon>Bacillati</taxon>
        <taxon>Chloroflexota</taxon>
        <taxon>Anaerolineae</taxon>
        <taxon>Anaerolineales</taxon>
        <taxon>Anaerolineaceae</taxon>
        <taxon>Flexilinea</taxon>
    </lineage>
</organism>
<dbReference type="STRING" id="1678840.ATC1_13187"/>
<dbReference type="RefSeq" id="WP_062279322.1">
    <property type="nucleotide sequence ID" value="NZ_DF968181.1"/>
</dbReference>
<dbReference type="AlphaFoldDB" id="A0A0S7BIP3"/>